<sequence length="73" mass="7549">MPDAEARHRDLVAPADKALYNAKHLGRNRTELAETDAGSLAADISGEAGPGDGRPAAGKRSSAAGQLSRLRVL</sequence>
<accession>A0A975RTT6</accession>
<evidence type="ECO:0000313" key="2">
    <source>
        <dbReference type="EMBL" id="QWG19126.1"/>
    </source>
</evidence>
<name>A0A975RTT6_9BRAD</name>
<dbReference type="AlphaFoldDB" id="A0A975RTT6"/>
<proteinExistence type="predicted"/>
<gene>
    <name evidence="2" type="ORF">KMZ68_04420</name>
</gene>
<evidence type="ECO:0000313" key="3">
    <source>
        <dbReference type="Proteomes" id="UP000680805"/>
    </source>
</evidence>
<dbReference type="EMBL" id="CP076135">
    <property type="protein sequence ID" value="QWG19126.1"/>
    <property type="molecule type" value="Genomic_DNA"/>
</dbReference>
<reference evidence="2" key="1">
    <citation type="submission" date="2021-06" db="EMBL/GenBank/DDBJ databases">
        <title>Bradyrhizobium sp. S2-11-2 Genome sequencing.</title>
        <authorList>
            <person name="Jin L."/>
        </authorList>
    </citation>
    <scope>NUCLEOTIDE SEQUENCE</scope>
    <source>
        <strain evidence="2">S2-11-2</strain>
    </source>
</reference>
<protein>
    <submittedName>
        <fullName evidence="2">Uncharacterized protein</fullName>
    </submittedName>
</protein>
<evidence type="ECO:0000256" key="1">
    <source>
        <dbReference type="SAM" id="MobiDB-lite"/>
    </source>
</evidence>
<dbReference type="Proteomes" id="UP000680805">
    <property type="component" value="Chromosome"/>
</dbReference>
<dbReference type="RefSeq" id="WP_215614672.1">
    <property type="nucleotide sequence ID" value="NZ_CP076135.1"/>
</dbReference>
<organism evidence="2 3">
    <name type="scientific">Bradyrhizobium sediminis</name>
    <dbReference type="NCBI Taxonomy" id="2840469"/>
    <lineage>
        <taxon>Bacteria</taxon>
        <taxon>Pseudomonadati</taxon>
        <taxon>Pseudomonadota</taxon>
        <taxon>Alphaproteobacteria</taxon>
        <taxon>Hyphomicrobiales</taxon>
        <taxon>Nitrobacteraceae</taxon>
        <taxon>Bradyrhizobium</taxon>
    </lineage>
</organism>
<dbReference type="KEGG" id="bsei:KMZ68_04420"/>
<feature type="region of interest" description="Disordered" evidence="1">
    <location>
        <begin position="33"/>
        <end position="73"/>
    </location>
</feature>